<sequence length="83" mass="9533">MVTNAPLNSDTLDKIKHPRGSQMAKYRVHYDATNPNGKSKMTSYIDVEAESDFMANTLAESQFFSRHPTCRDYTFKAKKIEKK</sequence>
<dbReference type="AlphaFoldDB" id="A0AA95H2Q2"/>
<gene>
    <name evidence="1" type="ORF">QJT80_11020</name>
</gene>
<dbReference type="Proteomes" id="UP001300672">
    <property type="component" value="Chromosome"/>
</dbReference>
<reference evidence="1" key="2">
    <citation type="submission" date="2023-04" db="EMBL/GenBank/DDBJ databases">
        <authorList>
            <person name="Beletskiy A.V."/>
            <person name="Mardanov A.V."/>
            <person name="Ravin N.V."/>
        </authorList>
    </citation>
    <scope>NUCLEOTIDE SEQUENCE</scope>
    <source>
        <strain evidence="1">GKL-01</strain>
    </source>
</reference>
<accession>A0AA95H2Q2</accession>
<proteinExistence type="predicted"/>
<dbReference type="EMBL" id="CP124755">
    <property type="protein sequence ID" value="WGZ90027.1"/>
    <property type="molecule type" value="Genomic_DNA"/>
</dbReference>
<dbReference type="KEGG" id="tdu:QJT80_11020"/>
<protein>
    <submittedName>
        <fullName evidence="1">Uncharacterized protein</fullName>
    </submittedName>
</protein>
<reference evidence="1" key="1">
    <citation type="journal article" date="2023" name="Int. J. Mol. Sci.">
        <title>Metagenomics Revealed a New Genus 'Candidatus Thiocaldithrix dubininis' gen. nov., sp. nov. and a New Species 'Candidatus Thiothrix putei' sp. nov. in the Family Thiotrichaceae, Some Members of Which Have Traits of Both Na+- and H+-Motive Energetics.</title>
        <authorList>
            <person name="Ravin N.V."/>
            <person name="Muntyan M.S."/>
            <person name="Smolyakov D.D."/>
            <person name="Rudenko T.S."/>
            <person name="Beletsky A.V."/>
            <person name="Mardanov A.V."/>
            <person name="Grabovich M.Y."/>
        </authorList>
    </citation>
    <scope>NUCLEOTIDE SEQUENCE</scope>
    <source>
        <strain evidence="1">GKL-01</strain>
    </source>
</reference>
<organism evidence="1">
    <name type="scientific">Candidatus Thiocaldithrix dubininis</name>
    <dbReference type="NCBI Taxonomy" id="3080823"/>
    <lineage>
        <taxon>Bacteria</taxon>
        <taxon>Pseudomonadati</taxon>
        <taxon>Pseudomonadota</taxon>
        <taxon>Gammaproteobacteria</taxon>
        <taxon>Thiotrichales</taxon>
        <taxon>Thiotrichaceae</taxon>
        <taxon>Candidatus Thiocaldithrix</taxon>
    </lineage>
</organism>
<name>A0AA95H2Q2_9GAMM</name>
<evidence type="ECO:0000313" key="1">
    <source>
        <dbReference type="EMBL" id="WGZ90027.1"/>
    </source>
</evidence>